<dbReference type="AlphaFoldDB" id="D8WWQ5"/>
<comment type="catalytic activity">
    <reaction evidence="14">
        <text>pyruvate + ATP + H2O = phosphoenolpyruvate + AMP + phosphate + 2 H(+)</text>
        <dbReference type="Rhea" id="RHEA:11364"/>
        <dbReference type="ChEBI" id="CHEBI:15361"/>
        <dbReference type="ChEBI" id="CHEBI:15377"/>
        <dbReference type="ChEBI" id="CHEBI:15378"/>
        <dbReference type="ChEBI" id="CHEBI:30616"/>
        <dbReference type="ChEBI" id="CHEBI:43474"/>
        <dbReference type="ChEBI" id="CHEBI:58702"/>
        <dbReference type="ChEBI" id="CHEBI:456215"/>
        <dbReference type="EC" id="2.7.9.2"/>
    </reaction>
</comment>
<evidence type="ECO:0000256" key="6">
    <source>
        <dbReference type="ARBA" id="ARBA00021623"/>
    </source>
</evidence>
<keyword evidence="16" id="KW-0670">Pyruvate</keyword>
<evidence type="ECO:0000259" key="15">
    <source>
        <dbReference type="Pfam" id="PF01326"/>
    </source>
</evidence>
<dbReference type="SUPFAM" id="SSF56059">
    <property type="entry name" value="Glutathione synthetase ATP-binding domain-like"/>
    <property type="match status" value="1"/>
</dbReference>
<organism evidence="16">
    <name type="scientific">Clostridia bacterium enrichment culture clone BF</name>
    <dbReference type="NCBI Taxonomy" id="857391"/>
    <lineage>
        <taxon>Bacteria</taxon>
        <taxon>Bacillati</taxon>
        <taxon>Bacillota</taxon>
        <taxon>Clostridia</taxon>
        <taxon>environmental samples</taxon>
    </lineage>
</organism>
<name>D8WWQ5_9FIRM</name>
<dbReference type="EMBL" id="GU357999">
    <property type="protein sequence ID" value="ADJ94009.1"/>
    <property type="molecule type" value="Genomic_DNA"/>
</dbReference>
<keyword evidence="11" id="KW-0067">ATP-binding</keyword>
<evidence type="ECO:0000256" key="9">
    <source>
        <dbReference type="ARBA" id="ARBA00022741"/>
    </source>
</evidence>
<evidence type="ECO:0000256" key="10">
    <source>
        <dbReference type="ARBA" id="ARBA00022777"/>
    </source>
</evidence>
<feature type="domain" description="Pyruvate phosphate dikinase AMP/ATP-binding" evidence="15">
    <location>
        <begin position="14"/>
        <end position="328"/>
    </location>
</feature>
<evidence type="ECO:0000256" key="7">
    <source>
        <dbReference type="ARBA" id="ARBA00022679"/>
    </source>
</evidence>
<evidence type="ECO:0000256" key="5">
    <source>
        <dbReference type="ARBA" id="ARBA00011996"/>
    </source>
</evidence>
<keyword evidence="9" id="KW-0547">Nucleotide-binding</keyword>
<dbReference type="UniPathway" id="UPA00138"/>
<dbReference type="GO" id="GO:0006094">
    <property type="term" value="P:gluconeogenesis"/>
    <property type="evidence" value="ECO:0007669"/>
    <property type="project" value="UniProtKB-UniPathway"/>
</dbReference>
<keyword evidence="8" id="KW-0479">Metal-binding</keyword>
<protein>
    <recommendedName>
        <fullName evidence="6">Phosphoenolpyruvate synthase</fullName>
        <ecNumber evidence="5">2.7.9.2</ecNumber>
    </recommendedName>
    <alternativeName>
        <fullName evidence="13">Pyruvate, water dikinase</fullName>
    </alternativeName>
</protein>
<comment type="pathway">
    <text evidence="3">Carbohydrate biosynthesis; gluconeogenesis.</text>
</comment>
<proteinExistence type="inferred from homology"/>
<evidence type="ECO:0000256" key="2">
    <source>
        <dbReference type="ARBA" id="ARBA00002988"/>
    </source>
</evidence>
<evidence type="ECO:0000256" key="14">
    <source>
        <dbReference type="ARBA" id="ARBA00047700"/>
    </source>
</evidence>
<dbReference type="GO" id="GO:0008986">
    <property type="term" value="F:pyruvate, water dikinase activity"/>
    <property type="evidence" value="ECO:0007669"/>
    <property type="project" value="UniProtKB-EC"/>
</dbReference>
<dbReference type="EC" id="2.7.9.2" evidence="5"/>
<dbReference type="GO" id="GO:0046872">
    <property type="term" value="F:metal ion binding"/>
    <property type="evidence" value="ECO:0007669"/>
    <property type="project" value="UniProtKB-KW"/>
</dbReference>
<dbReference type="InterPro" id="IPR002192">
    <property type="entry name" value="PPDK_AMP/ATP-bd"/>
</dbReference>
<evidence type="ECO:0000256" key="4">
    <source>
        <dbReference type="ARBA" id="ARBA00007837"/>
    </source>
</evidence>
<evidence type="ECO:0000256" key="1">
    <source>
        <dbReference type="ARBA" id="ARBA00001946"/>
    </source>
</evidence>
<dbReference type="PANTHER" id="PTHR43030">
    <property type="entry name" value="PHOSPHOENOLPYRUVATE SYNTHASE"/>
    <property type="match status" value="1"/>
</dbReference>
<evidence type="ECO:0000256" key="3">
    <source>
        <dbReference type="ARBA" id="ARBA00004742"/>
    </source>
</evidence>
<evidence type="ECO:0000313" key="16">
    <source>
        <dbReference type="EMBL" id="ADJ94009.1"/>
    </source>
</evidence>
<keyword evidence="7" id="KW-0808">Transferase</keyword>
<sequence length="334" mass="36614">MIRSFKDLTINDVPLVGGKCASLGEMVRAGKNVPLGFAVTVNAYKQFVMETGIDQKIREAMSEHGLNNNTDVSFHEAAKIIMPLVKATPIPNSIREAITVAYNELSEKYGTKDVMVAVRSSATMEDAADASYAGQHETYLNIVGLENVLERIKECWASLFSAPALHYRSSKDIEPDEALMAVAVQKMINSRSAGVAFTVDPVTGDTSKIVIEGAWGLGEGVVSGNVTPDHFSVDRNTMEILERWISPKTIHYVRDPETGETVVRDVEKFRQNLPCINDEEIIQLARMALSIEQHYGKPQDIEWAIDTGLALPEGLLILQSRPVTVWGGVKAVNG</sequence>
<evidence type="ECO:0000256" key="11">
    <source>
        <dbReference type="ARBA" id="ARBA00022840"/>
    </source>
</evidence>
<dbReference type="InterPro" id="IPR013815">
    <property type="entry name" value="ATP_grasp_subdomain_1"/>
</dbReference>
<reference evidence="16" key="1">
    <citation type="journal article" date="2010" name="Environ. Microbiol.">
        <title>Identification of enzymes involved in anaerobic benzene degradation by a strictly anaerobic iron-reducing enrichment culture.</title>
        <authorList>
            <person name="Abu Laban N."/>
            <person name="Selesi D."/>
            <person name="Rattei T."/>
            <person name="Tischler P."/>
            <person name="Meckenstock R.U."/>
        </authorList>
    </citation>
    <scope>NUCLEOTIDE SEQUENCE</scope>
</reference>
<dbReference type="PANTHER" id="PTHR43030:SF1">
    <property type="entry name" value="PHOSPHOENOLPYRUVATE SYNTHASE"/>
    <property type="match status" value="1"/>
</dbReference>
<dbReference type="Gene3D" id="3.30.1490.20">
    <property type="entry name" value="ATP-grasp fold, A domain"/>
    <property type="match status" value="1"/>
</dbReference>
<comment type="function">
    <text evidence="2">Catalyzes the phosphorylation of pyruvate to phosphoenolpyruvate.</text>
</comment>
<evidence type="ECO:0000256" key="13">
    <source>
        <dbReference type="ARBA" id="ARBA00033470"/>
    </source>
</evidence>
<dbReference type="GO" id="GO:0005524">
    <property type="term" value="F:ATP binding"/>
    <property type="evidence" value="ECO:0007669"/>
    <property type="project" value="UniProtKB-KW"/>
</dbReference>
<comment type="similarity">
    <text evidence="4">Belongs to the PEP-utilizing enzyme family.</text>
</comment>
<dbReference type="Pfam" id="PF01326">
    <property type="entry name" value="PPDK_N"/>
    <property type="match status" value="1"/>
</dbReference>
<dbReference type="InterPro" id="IPR006319">
    <property type="entry name" value="PEP_synth"/>
</dbReference>
<feature type="non-terminal residue" evidence="16">
    <location>
        <position position="334"/>
    </location>
</feature>
<dbReference type="Gene3D" id="3.30.470.20">
    <property type="entry name" value="ATP-grasp fold, B domain"/>
    <property type="match status" value="1"/>
</dbReference>
<evidence type="ECO:0000256" key="12">
    <source>
        <dbReference type="ARBA" id="ARBA00022842"/>
    </source>
</evidence>
<accession>D8WWQ5</accession>
<comment type="cofactor">
    <cofactor evidence="1">
        <name>Mg(2+)</name>
        <dbReference type="ChEBI" id="CHEBI:18420"/>
    </cofactor>
</comment>
<keyword evidence="10" id="KW-0418">Kinase</keyword>
<keyword evidence="12" id="KW-0460">Magnesium</keyword>
<evidence type="ECO:0000256" key="8">
    <source>
        <dbReference type="ARBA" id="ARBA00022723"/>
    </source>
</evidence>